<feature type="transmembrane region" description="Helical" evidence="19">
    <location>
        <begin position="173"/>
        <end position="193"/>
    </location>
</feature>
<dbReference type="UniPathway" id="UPA00557">
    <property type="reaction ID" value="UER00614"/>
</dbReference>
<feature type="transmembrane region" description="Helical" evidence="19">
    <location>
        <begin position="104"/>
        <end position="124"/>
    </location>
</feature>
<keyword evidence="10 18" id="KW-0808">Transferase</keyword>
<evidence type="ECO:0000256" key="3">
    <source>
        <dbReference type="ARBA" id="ARBA00005119"/>
    </source>
</evidence>
<comment type="similarity">
    <text evidence="5 18">Belongs to the CDS family.</text>
</comment>
<evidence type="ECO:0000256" key="2">
    <source>
        <dbReference type="ARBA" id="ARBA00004651"/>
    </source>
</evidence>
<dbReference type="Proteomes" id="UP000234775">
    <property type="component" value="Unassembled WGS sequence"/>
</dbReference>
<name>A0A2I1K6Q4_9LACT</name>
<evidence type="ECO:0000256" key="6">
    <source>
        <dbReference type="ARBA" id="ARBA00012487"/>
    </source>
</evidence>
<evidence type="ECO:0000256" key="12">
    <source>
        <dbReference type="ARBA" id="ARBA00022695"/>
    </source>
</evidence>
<dbReference type="GO" id="GO:0004605">
    <property type="term" value="F:phosphatidate cytidylyltransferase activity"/>
    <property type="evidence" value="ECO:0007669"/>
    <property type="project" value="UniProtKB-EC"/>
</dbReference>
<evidence type="ECO:0000256" key="17">
    <source>
        <dbReference type="ARBA" id="ARBA00023264"/>
    </source>
</evidence>
<evidence type="ECO:0000256" key="15">
    <source>
        <dbReference type="ARBA" id="ARBA00023136"/>
    </source>
</evidence>
<sequence length="264" mass="29429">MKKRTRTAILGLLLFIPFMAVGGWPMTAFILVVATLSLWEFLRMMKIRWFSFEGILAFLMMLSIYLPRSGSLGIAWPLQPIDAFYVGVIGLFVLMVYFPQKLTFLKLCTLSIASLYVGIGYHYLIMTRDLGLPILLYIMGIIWVNDSCAYITGIKWGKNKLAPKISPNKTIEGALGGIGGALVFTCLLEYVAFKGSLSFLQAILLTVILSLCGQFGDLIESSIKRHFSVKDSGNLLPGHGGLLDRFDSMLVVLPVFHYFLALFF</sequence>
<keyword evidence="11 18" id="KW-0812">Transmembrane</keyword>
<keyword evidence="12 18" id="KW-0548">Nucleotidyltransferase</keyword>
<keyword evidence="17" id="KW-1208">Phospholipid metabolism</keyword>
<evidence type="ECO:0000256" key="4">
    <source>
        <dbReference type="ARBA" id="ARBA00005189"/>
    </source>
</evidence>
<dbReference type="PANTHER" id="PTHR46382:SF1">
    <property type="entry name" value="PHOSPHATIDATE CYTIDYLYLTRANSFERASE"/>
    <property type="match status" value="1"/>
</dbReference>
<reference evidence="20 21" key="1">
    <citation type="submission" date="2017-12" db="EMBL/GenBank/DDBJ databases">
        <title>Phylogenetic diversity of female urinary microbiome.</title>
        <authorList>
            <person name="Thomas-White K."/>
            <person name="Wolfe A.J."/>
        </authorList>
    </citation>
    <scope>NUCLEOTIDE SEQUENCE [LARGE SCALE GENOMIC DNA]</scope>
    <source>
        <strain evidence="20 21">UMB0844</strain>
    </source>
</reference>
<comment type="pathway">
    <text evidence="4">Lipid metabolism.</text>
</comment>
<evidence type="ECO:0000256" key="9">
    <source>
        <dbReference type="ARBA" id="ARBA00022516"/>
    </source>
</evidence>
<dbReference type="PROSITE" id="PS01315">
    <property type="entry name" value="CDS"/>
    <property type="match status" value="1"/>
</dbReference>
<protein>
    <recommendedName>
        <fullName evidence="7 18">Phosphatidate cytidylyltransferase</fullName>
        <ecNumber evidence="6 18">2.7.7.41</ecNumber>
    </recommendedName>
</protein>
<evidence type="ECO:0000313" key="20">
    <source>
        <dbReference type="EMBL" id="PKY91319.1"/>
    </source>
</evidence>
<feature type="transmembrane region" description="Helical" evidence="19">
    <location>
        <begin position="130"/>
        <end position="152"/>
    </location>
</feature>
<keyword evidence="13 19" id="KW-1133">Transmembrane helix</keyword>
<evidence type="ECO:0000256" key="13">
    <source>
        <dbReference type="ARBA" id="ARBA00022989"/>
    </source>
</evidence>
<evidence type="ECO:0000256" key="11">
    <source>
        <dbReference type="ARBA" id="ARBA00022692"/>
    </source>
</evidence>
<comment type="caution">
    <text evidence="20">The sequence shown here is derived from an EMBL/GenBank/DDBJ whole genome shotgun (WGS) entry which is preliminary data.</text>
</comment>
<organism evidence="20 21">
    <name type="scientific">Aerococcus christensenii</name>
    <dbReference type="NCBI Taxonomy" id="87541"/>
    <lineage>
        <taxon>Bacteria</taxon>
        <taxon>Bacillati</taxon>
        <taxon>Bacillota</taxon>
        <taxon>Bacilli</taxon>
        <taxon>Lactobacillales</taxon>
        <taxon>Aerococcaceae</taxon>
        <taxon>Aerococcus</taxon>
    </lineage>
</organism>
<dbReference type="GO" id="GO:0005886">
    <property type="term" value="C:plasma membrane"/>
    <property type="evidence" value="ECO:0007669"/>
    <property type="project" value="UniProtKB-SubCell"/>
</dbReference>
<comment type="pathway">
    <text evidence="3 18">Phospholipid metabolism; CDP-diacylglycerol biosynthesis; CDP-diacylglycerol from sn-glycerol 3-phosphate: step 3/3.</text>
</comment>
<feature type="transmembrane region" description="Helical" evidence="19">
    <location>
        <begin position="49"/>
        <end position="66"/>
    </location>
</feature>
<evidence type="ECO:0000256" key="16">
    <source>
        <dbReference type="ARBA" id="ARBA00023209"/>
    </source>
</evidence>
<evidence type="ECO:0000256" key="7">
    <source>
        <dbReference type="ARBA" id="ARBA00019373"/>
    </source>
</evidence>
<comment type="subcellular location">
    <subcellularLocation>
        <location evidence="2">Cell membrane</location>
        <topology evidence="2">Multi-pass membrane protein</topology>
    </subcellularLocation>
</comment>
<evidence type="ECO:0000256" key="10">
    <source>
        <dbReference type="ARBA" id="ARBA00022679"/>
    </source>
</evidence>
<comment type="catalytic activity">
    <reaction evidence="1 18">
        <text>a 1,2-diacyl-sn-glycero-3-phosphate + CTP + H(+) = a CDP-1,2-diacyl-sn-glycerol + diphosphate</text>
        <dbReference type="Rhea" id="RHEA:16229"/>
        <dbReference type="ChEBI" id="CHEBI:15378"/>
        <dbReference type="ChEBI" id="CHEBI:33019"/>
        <dbReference type="ChEBI" id="CHEBI:37563"/>
        <dbReference type="ChEBI" id="CHEBI:58332"/>
        <dbReference type="ChEBI" id="CHEBI:58608"/>
        <dbReference type="EC" id="2.7.7.41"/>
    </reaction>
</comment>
<dbReference type="Pfam" id="PF01148">
    <property type="entry name" value="CTP_transf_1"/>
    <property type="match status" value="1"/>
</dbReference>
<proteinExistence type="inferred from homology"/>
<gene>
    <name evidence="20" type="ORF">CYJ27_04375</name>
</gene>
<feature type="transmembrane region" description="Helical" evidence="19">
    <location>
        <begin position="78"/>
        <end position="97"/>
    </location>
</feature>
<keyword evidence="14" id="KW-0443">Lipid metabolism</keyword>
<dbReference type="EMBL" id="PKGZ01000003">
    <property type="protein sequence ID" value="PKY91319.1"/>
    <property type="molecule type" value="Genomic_DNA"/>
</dbReference>
<dbReference type="EC" id="2.7.7.41" evidence="6 18"/>
<dbReference type="OrthoDB" id="9799199at2"/>
<evidence type="ECO:0000256" key="5">
    <source>
        <dbReference type="ARBA" id="ARBA00010185"/>
    </source>
</evidence>
<evidence type="ECO:0000256" key="19">
    <source>
        <dbReference type="SAM" id="Phobius"/>
    </source>
</evidence>
<feature type="transmembrane region" description="Helical" evidence="19">
    <location>
        <begin position="12"/>
        <end position="37"/>
    </location>
</feature>
<keyword evidence="15 19" id="KW-0472">Membrane</keyword>
<evidence type="ECO:0000313" key="21">
    <source>
        <dbReference type="Proteomes" id="UP000234775"/>
    </source>
</evidence>
<evidence type="ECO:0000256" key="8">
    <source>
        <dbReference type="ARBA" id="ARBA00022475"/>
    </source>
</evidence>
<evidence type="ECO:0000256" key="18">
    <source>
        <dbReference type="RuleBase" id="RU003938"/>
    </source>
</evidence>
<keyword evidence="21" id="KW-1185">Reference proteome</keyword>
<accession>A0A2I1K6Q4</accession>
<evidence type="ECO:0000256" key="1">
    <source>
        <dbReference type="ARBA" id="ARBA00001698"/>
    </source>
</evidence>
<feature type="transmembrane region" description="Helical" evidence="19">
    <location>
        <begin position="199"/>
        <end position="219"/>
    </location>
</feature>
<dbReference type="RefSeq" id="WP_060937346.1">
    <property type="nucleotide sequence ID" value="NZ_CP118095.1"/>
</dbReference>
<dbReference type="InterPro" id="IPR000374">
    <property type="entry name" value="PC_trans"/>
</dbReference>
<dbReference type="PANTHER" id="PTHR46382">
    <property type="entry name" value="PHOSPHATIDATE CYTIDYLYLTRANSFERASE"/>
    <property type="match status" value="1"/>
</dbReference>
<keyword evidence="8" id="KW-1003">Cell membrane</keyword>
<keyword evidence="16" id="KW-0594">Phospholipid biosynthesis</keyword>
<dbReference type="GO" id="GO:0016024">
    <property type="term" value="P:CDP-diacylglycerol biosynthetic process"/>
    <property type="evidence" value="ECO:0007669"/>
    <property type="project" value="UniProtKB-UniPathway"/>
</dbReference>
<dbReference type="AlphaFoldDB" id="A0A2I1K6Q4"/>
<keyword evidence="9" id="KW-0444">Lipid biosynthesis</keyword>
<evidence type="ECO:0000256" key="14">
    <source>
        <dbReference type="ARBA" id="ARBA00023098"/>
    </source>
</evidence>